<feature type="region of interest" description="Disordered" evidence="2">
    <location>
        <begin position="207"/>
        <end position="287"/>
    </location>
</feature>
<keyword evidence="4" id="KW-1185">Reference proteome</keyword>
<evidence type="ECO:0000313" key="4">
    <source>
        <dbReference type="Proteomes" id="UP001374584"/>
    </source>
</evidence>
<sequence>MVQVQIMQENNPDLTAPPPPPPLPHQRRPRVREVSSRFMSPSVQRRPRTEPDPPVDENSETPSPMGCFVSQRKQQQQRSMKLFKENNNGHEQVPPHPSKSCSGRIGSGNSTPCVSRPGTPTPSVYVSSRYRLSQQHHNPSNHHHHRFANGMASAAEKLMQASGLNQAKPNAACSSDDSGVNCSVQSLPELVDRDMLLQSNLSVGEKIGGSNGGDLKFRHPSPLSRSVNLPSSGTTEKQPPSSVSKLHGNGNQLAKSGGLSLPPVPPQSLKPSVDVKRGKKGSGHQEDMHSLRLLYNRYLQWRFANAKGHSTTKAQQVESQKALYSQAMTISEMRDSVNKKRIELEFLRRSKTLTRILETQIPYLDEWSTMTEEYSVSIAEAIQALVNASVQLPVGGNVRVDVREVGDALNSALKMLETMISNIQRFVPKAEEIDASISELARIAGGERALVGECGDFLSKTYKSQVEECCLRGQQIQLHSFFLENKNKE</sequence>
<dbReference type="GO" id="GO:0005880">
    <property type="term" value="C:nuclear microtubule"/>
    <property type="evidence" value="ECO:0007669"/>
    <property type="project" value="TreeGrafter"/>
</dbReference>
<dbReference type="GO" id="GO:0008017">
    <property type="term" value="F:microtubule binding"/>
    <property type="evidence" value="ECO:0007669"/>
    <property type="project" value="TreeGrafter"/>
</dbReference>
<feature type="compositionally biased region" description="Polar residues" evidence="2">
    <location>
        <begin position="223"/>
        <end position="254"/>
    </location>
</feature>
<dbReference type="GO" id="GO:0005737">
    <property type="term" value="C:cytoplasm"/>
    <property type="evidence" value="ECO:0007669"/>
    <property type="project" value="TreeGrafter"/>
</dbReference>
<accession>A0AAN9LAK8</accession>
<dbReference type="Pfam" id="PF04484">
    <property type="entry name" value="QWRF"/>
    <property type="match status" value="1"/>
</dbReference>
<dbReference type="AlphaFoldDB" id="A0AAN9LAK8"/>
<feature type="region of interest" description="Disordered" evidence="2">
    <location>
        <begin position="1"/>
        <end position="120"/>
    </location>
</feature>
<name>A0AAN9LAK8_PHACN</name>
<comment type="caution">
    <text evidence="3">The sequence shown here is derived from an EMBL/GenBank/DDBJ whole genome shotgun (WGS) entry which is preliminary data.</text>
</comment>
<organism evidence="3 4">
    <name type="scientific">Phaseolus coccineus</name>
    <name type="common">Scarlet runner bean</name>
    <name type="synonym">Phaseolus multiflorus</name>
    <dbReference type="NCBI Taxonomy" id="3886"/>
    <lineage>
        <taxon>Eukaryota</taxon>
        <taxon>Viridiplantae</taxon>
        <taxon>Streptophyta</taxon>
        <taxon>Embryophyta</taxon>
        <taxon>Tracheophyta</taxon>
        <taxon>Spermatophyta</taxon>
        <taxon>Magnoliopsida</taxon>
        <taxon>eudicotyledons</taxon>
        <taxon>Gunneridae</taxon>
        <taxon>Pentapetalae</taxon>
        <taxon>rosids</taxon>
        <taxon>fabids</taxon>
        <taxon>Fabales</taxon>
        <taxon>Fabaceae</taxon>
        <taxon>Papilionoideae</taxon>
        <taxon>50 kb inversion clade</taxon>
        <taxon>NPAAA clade</taxon>
        <taxon>indigoferoid/millettioid clade</taxon>
        <taxon>Phaseoleae</taxon>
        <taxon>Phaseolus</taxon>
    </lineage>
</organism>
<feature type="compositionally biased region" description="Low complexity" evidence="2">
    <location>
        <begin position="70"/>
        <end position="80"/>
    </location>
</feature>
<evidence type="ECO:0000313" key="3">
    <source>
        <dbReference type="EMBL" id="KAK7332500.1"/>
    </source>
</evidence>
<comment type="similarity">
    <text evidence="1">Belongs to the QWRF family.</text>
</comment>
<dbReference type="Proteomes" id="UP001374584">
    <property type="component" value="Unassembled WGS sequence"/>
</dbReference>
<dbReference type="PANTHER" id="PTHR31807">
    <property type="entry name" value="AUGMIN FAMILY MEMBER"/>
    <property type="match status" value="1"/>
</dbReference>
<dbReference type="GO" id="GO:0051225">
    <property type="term" value="P:spindle assembly"/>
    <property type="evidence" value="ECO:0007669"/>
    <property type="project" value="TreeGrafter"/>
</dbReference>
<evidence type="ECO:0000256" key="2">
    <source>
        <dbReference type="SAM" id="MobiDB-lite"/>
    </source>
</evidence>
<feature type="compositionally biased region" description="Pro residues" evidence="2">
    <location>
        <begin position="15"/>
        <end position="24"/>
    </location>
</feature>
<feature type="compositionally biased region" description="Polar residues" evidence="2">
    <location>
        <begin position="1"/>
        <end position="13"/>
    </location>
</feature>
<protein>
    <recommendedName>
        <fullName evidence="5">Protein ENDOSPERM DEFECTIVE 1</fullName>
    </recommendedName>
</protein>
<dbReference type="EMBL" id="JAYMYR010000011">
    <property type="protein sequence ID" value="KAK7332500.1"/>
    <property type="molecule type" value="Genomic_DNA"/>
</dbReference>
<reference evidence="3 4" key="1">
    <citation type="submission" date="2024-01" db="EMBL/GenBank/DDBJ databases">
        <title>The genomes of 5 underutilized Papilionoideae crops provide insights into root nodulation and disease resistanc.</title>
        <authorList>
            <person name="Jiang F."/>
        </authorList>
    </citation>
    <scope>NUCLEOTIDE SEQUENCE [LARGE SCALE GENOMIC DNA]</scope>
    <source>
        <strain evidence="3">JINMINGXINNONG_FW02</strain>
        <tissue evidence="3">Leaves</tissue>
    </source>
</reference>
<dbReference type="PANTHER" id="PTHR31807:SF6">
    <property type="entry name" value="PROTEIN ENDOSPERM DEFECTIVE 1-RELATED"/>
    <property type="match status" value="1"/>
</dbReference>
<evidence type="ECO:0008006" key="5">
    <source>
        <dbReference type="Google" id="ProtNLM"/>
    </source>
</evidence>
<evidence type="ECO:0000256" key="1">
    <source>
        <dbReference type="ARBA" id="ARBA00010016"/>
    </source>
</evidence>
<dbReference type="InterPro" id="IPR007573">
    <property type="entry name" value="QWRF"/>
</dbReference>
<proteinExistence type="inferred from homology"/>
<gene>
    <name evidence="3" type="ORF">VNO80_29252</name>
</gene>